<name>A0A5N5HWZ4_9ROSA</name>
<keyword evidence="2" id="KW-1185">Reference proteome</keyword>
<keyword evidence="1" id="KW-0378">Hydrolase</keyword>
<evidence type="ECO:0000313" key="2">
    <source>
        <dbReference type="Proteomes" id="UP000327157"/>
    </source>
</evidence>
<dbReference type="GO" id="GO:0003677">
    <property type="term" value="F:DNA binding"/>
    <property type="evidence" value="ECO:0007669"/>
    <property type="project" value="UniProtKB-KW"/>
</dbReference>
<dbReference type="PANTHER" id="PTHR34059:SF1">
    <property type="entry name" value="EXPRESSED PROTEIN"/>
    <property type="match status" value="1"/>
</dbReference>
<keyword evidence="1" id="KW-0067">ATP-binding</keyword>
<dbReference type="PANTHER" id="PTHR34059">
    <property type="entry name" value="EXPRESSED PROTEIN"/>
    <property type="match status" value="1"/>
</dbReference>
<sequence length="204" mass="23389">MQRIWGGRSACTNLHLPYLRPLPPTMFYKSSSTRPIKDGASYEKDLRRSFSSGTNNMNKSNGEFQRSYVDSLSMSKSVRTTRAGKSAAGAWKVMEKSSKEVETSLVEKVEEKKHFLNKVGMESDEETEKEDDSFDENFIWKDIREIPKTTPNNYVSISGNVFDAEPDVDKKADEFIAKFREKIRLQRIDLIKRSSAQISKNLSR</sequence>
<dbReference type="InterPro" id="IPR008480">
    <property type="entry name" value="DUF761_pln"/>
</dbReference>
<dbReference type="EMBL" id="SMOL01000120">
    <property type="protein sequence ID" value="KAB2632436.1"/>
    <property type="molecule type" value="Genomic_DNA"/>
</dbReference>
<dbReference type="Pfam" id="PF05553">
    <property type="entry name" value="DUF761"/>
    <property type="match status" value="1"/>
</dbReference>
<comment type="caution">
    <text evidence="1">The sequence shown here is derived from an EMBL/GenBank/DDBJ whole genome shotgun (WGS) entry which is preliminary data.</text>
</comment>
<reference evidence="1 2" key="1">
    <citation type="submission" date="2019-09" db="EMBL/GenBank/DDBJ databases">
        <authorList>
            <person name="Ou C."/>
        </authorList>
    </citation>
    <scope>NUCLEOTIDE SEQUENCE [LARGE SCALE GENOMIC DNA]</scope>
    <source>
        <strain evidence="1">S2</strain>
        <tissue evidence="1">Leaf</tissue>
    </source>
</reference>
<accession>A0A5N5HWZ4</accession>
<gene>
    <name evidence="1" type="ORF">D8674_028683</name>
</gene>
<dbReference type="GO" id="GO:0004386">
    <property type="term" value="F:helicase activity"/>
    <property type="evidence" value="ECO:0007669"/>
    <property type="project" value="UniProtKB-KW"/>
</dbReference>
<keyword evidence="1" id="KW-0347">Helicase</keyword>
<evidence type="ECO:0000313" key="1">
    <source>
        <dbReference type="EMBL" id="KAB2632436.1"/>
    </source>
</evidence>
<dbReference type="Proteomes" id="UP000327157">
    <property type="component" value="Chromosome 6"/>
</dbReference>
<reference evidence="2" key="2">
    <citation type="submission" date="2019-10" db="EMBL/GenBank/DDBJ databases">
        <title>A de novo genome assembly of a pear dwarfing rootstock.</title>
        <authorList>
            <person name="Wang F."/>
            <person name="Wang J."/>
            <person name="Li S."/>
            <person name="Zhang Y."/>
            <person name="Fang M."/>
            <person name="Ma L."/>
            <person name="Zhao Y."/>
            <person name="Jiang S."/>
        </authorList>
    </citation>
    <scope>NUCLEOTIDE SEQUENCE [LARGE SCALE GENOMIC DNA]</scope>
</reference>
<organism evidence="1 2">
    <name type="scientific">Pyrus ussuriensis x Pyrus communis</name>
    <dbReference type="NCBI Taxonomy" id="2448454"/>
    <lineage>
        <taxon>Eukaryota</taxon>
        <taxon>Viridiplantae</taxon>
        <taxon>Streptophyta</taxon>
        <taxon>Embryophyta</taxon>
        <taxon>Tracheophyta</taxon>
        <taxon>Spermatophyta</taxon>
        <taxon>Magnoliopsida</taxon>
        <taxon>eudicotyledons</taxon>
        <taxon>Gunneridae</taxon>
        <taxon>Pentapetalae</taxon>
        <taxon>rosids</taxon>
        <taxon>fabids</taxon>
        <taxon>Rosales</taxon>
        <taxon>Rosaceae</taxon>
        <taxon>Amygdaloideae</taxon>
        <taxon>Maleae</taxon>
        <taxon>Pyrus</taxon>
    </lineage>
</organism>
<dbReference type="AlphaFoldDB" id="A0A5N5HWZ4"/>
<proteinExistence type="predicted"/>
<keyword evidence="1" id="KW-0547">Nucleotide-binding</keyword>
<protein>
    <submittedName>
        <fullName evidence="1">Chromodomain-helicase-DNA-binding protein 1-like</fullName>
    </submittedName>
</protein>
<keyword evidence="1" id="KW-0238">DNA-binding</keyword>
<dbReference type="OrthoDB" id="1080706at2759"/>
<reference evidence="1 2" key="3">
    <citation type="submission" date="2019-11" db="EMBL/GenBank/DDBJ databases">
        <title>A de novo genome assembly of a pear dwarfing rootstock.</title>
        <authorList>
            <person name="Wang F."/>
            <person name="Wang J."/>
            <person name="Li S."/>
            <person name="Zhang Y."/>
            <person name="Fang M."/>
            <person name="Ma L."/>
            <person name="Zhao Y."/>
            <person name="Jiang S."/>
        </authorList>
    </citation>
    <scope>NUCLEOTIDE SEQUENCE [LARGE SCALE GENOMIC DNA]</scope>
    <source>
        <strain evidence="1">S2</strain>
        <tissue evidence="1">Leaf</tissue>
    </source>
</reference>